<dbReference type="PANTHER" id="PTHR31793:SF39">
    <property type="entry name" value="THIOESTERASE_THIOL ESTER DEHYDRASE-ISOMERASE"/>
    <property type="match status" value="1"/>
</dbReference>
<dbReference type="Pfam" id="PF13279">
    <property type="entry name" value="4HBT_2"/>
    <property type="match status" value="1"/>
</dbReference>
<dbReference type="GO" id="GO:0047617">
    <property type="term" value="F:fatty acyl-CoA hydrolase activity"/>
    <property type="evidence" value="ECO:0007669"/>
    <property type="project" value="TreeGrafter"/>
</dbReference>
<dbReference type="InterPro" id="IPR029069">
    <property type="entry name" value="HotDog_dom_sf"/>
</dbReference>
<sequence>MTVRIPVQWGELDAYGHLNNTVYFRHFESARIEYLDRCRFLEAYDRDRVGAILHSTGCRFRRPLFYPDTVIVGTRATEVEEDRFTMLYLTVSEAQDDLVAEGTGVIVSYDYVGRRPVPIPDYVREAIRELES</sequence>
<gene>
    <name evidence="1" type="ORF">GWO12_04120</name>
</gene>
<name>A0AAE4Z650_9BACT</name>
<protein>
    <submittedName>
        <fullName evidence="1">Acyl-CoA thioesterase</fullName>
    </submittedName>
</protein>
<dbReference type="Gene3D" id="3.10.129.10">
    <property type="entry name" value="Hotdog Thioesterase"/>
    <property type="match status" value="1"/>
</dbReference>
<organism evidence="1 2">
    <name type="scientific">Candidatus Kutchimonas denitrificans</name>
    <dbReference type="NCBI Taxonomy" id="3056748"/>
    <lineage>
        <taxon>Bacteria</taxon>
        <taxon>Pseudomonadati</taxon>
        <taxon>Gemmatimonadota</taxon>
        <taxon>Gemmatimonadia</taxon>
        <taxon>Candidatus Palauibacterales</taxon>
        <taxon>Candidatus Palauibacteraceae</taxon>
        <taxon>Candidatus Kutchimonas</taxon>
    </lineage>
</organism>
<dbReference type="CDD" id="cd00586">
    <property type="entry name" value="4HBT"/>
    <property type="match status" value="1"/>
</dbReference>
<dbReference type="Proteomes" id="UP000702544">
    <property type="component" value="Unassembled WGS sequence"/>
</dbReference>
<accession>A0AAE4Z650</accession>
<proteinExistence type="predicted"/>
<dbReference type="InterPro" id="IPR050563">
    <property type="entry name" value="4-hydroxybenzoyl-CoA_TE"/>
</dbReference>
<comment type="caution">
    <text evidence="1">The sequence shown here is derived from an EMBL/GenBank/DDBJ whole genome shotgun (WGS) entry which is preliminary data.</text>
</comment>
<dbReference type="SUPFAM" id="SSF54637">
    <property type="entry name" value="Thioesterase/thiol ester dehydrase-isomerase"/>
    <property type="match status" value="1"/>
</dbReference>
<evidence type="ECO:0000313" key="2">
    <source>
        <dbReference type="Proteomes" id="UP000702544"/>
    </source>
</evidence>
<evidence type="ECO:0000313" key="1">
    <source>
        <dbReference type="EMBL" id="NIR74288.1"/>
    </source>
</evidence>
<dbReference type="EMBL" id="JAACAK010000032">
    <property type="protein sequence ID" value="NIR74288.1"/>
    <property type="molecule type" value="Genomic_DNA"/>
</dbReference>
<reference evidence="1 2" key="1">
    <citation type="submission" date="2020-01" db="EMBL/GenBank/DDBJ databases">
        <title>Genomes assembled from Gulf of Kutch pelagic sediment metagenomes.</title>
        <authorList>
            <person name="Chandrashekar M."/>
            <person name="Mahajan M.S."/>
            <person name="Dave K.J."/>
            <person name="Vatsa P."/>
            <person name="Nathani N.M."/>
        </authorList>
    </citation>
    <scope>NUCLEOTIDE SEQUENCE [LARGE SCALE GENOMIC DNA]</scope>
    <source>
        <strain evidence="1">KS3-K002</strain>
    </source>
</reference>
<dbReference type="PANTHER" id="PTHR31793">
    <property type="entry name" value="4-HYDROXYBENZOYL-COA THIOESTERASE FAMILY MEMBER"/>
    <property type="match status" value="1"/>
</dbReference>
<dbReference type="AlphaFoldDB" id="A0AAE4Z650"/>